<evidence type="ECO:0000259" key="7">
    <source>
        <dbReference type="PROSITE" id="PS51379"/>
    </source>
</evidence>
<dbReference type="eggNOG" id="COG1143">
    <property type="taxonomic scope" value="Bacteria"/>
</dbReference>
<dbReference type="PROSITE" id="PS00198">
    <property type="entry name" value="4FE4S_FER_1"/>
    <property type="match status" value="2"/>
</dbReference>
<comment type="similarity">
    <text evidence="6">Belongs to the NapF family.</text>
</comment>
<proteinExistence type="inferred from homology"/>
<keyword evidence="4 6" id="KW-0408">Iron</keyword>
<dbReference type="HAMAP" id="MF_02201">
    <property type="entry name" value="NapF"/>
    <property type="match status" value="1"/>
</dbReference>
<comment type="subcellular location">
    <subcellularLocation>
        <location evidence="6">Cytoplasm</location>
    </subcellularLocation>
</comment>
<sequence>MTDLSRRRFFTRHTANQEAVALPWLANRQRFSDECTRCGKCVSACETDIIVKGDGGFPRVDFTQGECTFCYQCAAACPEALFVSQENPPWSAKASIDDACLTKRNIECRSCAEACEPQAISFSLQIGKVAQAQLNLDECNGCGACVSICPASSIHVSTTN</sequence>
<dbReference type="PANTHER" id="PTHR43687:SF1">
    <property type="entry name" value="FERREDOXIN III"/>
    <property type="match status" value="1"/>
</dbReference>
<dbReference type="PANTHER" id="PTHR43687">
    <property type="entry name" value="ADENYLYLSULFATE REDUCTASE, BETA SUBUNIT"/>
    <property type="match status" value="1"/>
</dbReference>
<keyword evidence="5 6" id="KW-0411">Iron-sulfur</keyword>
<keyword evidence="9" id="KW-1185">Reference proteome</keyword>
<feature type="binding site" evidence="6">
    <location>
        <position position="142"/>
    </location>
    <ligand>
        <name>[4Fe-4S] cluster</name>
        <dbReference type="ChEBI" id="CHEBI:49883"/>
        <label>3</label>
    </ligand>
</feature>
<dbReference type="GO" id="GO:0051539">
    <property type="term" value="F:4 iron, 4 sulfur cluster binding"/>
    <property type="evidence" value="ECO:0007669"/>
    <property type="project" value="UniProtKB-UniRule"/>
</dbReference>
<comment type="subunit">
    <text evidence="6">Interacts with the cytoplasmic NapA precursor.</text>
</comment>
<dbReference type="eggNOG" id="COG1145">
    <property type="taxonomic scope" value="Bacteria"/>
</dbReference>
<dbReference type="InterPro" id="IPR050572">
    <property type="entry name" value="Fe-S_Ferredoxin"/>
</dbReference>
<keyword evidence="6" id="KW-0963">Cytoplasm</keyword>
<reference evidence="8 9" key="1">
    <citation type="submission" date="2014-04" db="EMBL/GenBank/DDBJ databases">
        <title>Genome sequencing of Vibrio navarrensis strains.</title>
        <authorList>
            <person name="Gladney L.M."/>
            <person name="Katz L.S."/>
            <person name="Marino-Ramirez L."/>
            <person name="Jordan I.K."/>
        </authorList>
    </citation>
    <scope>NUCLEOTIDE SEQUENCE [LARGE SCALE GENOMIC DNA]</scope>
    <source>
        <strain evidence="8 9">ATCC 51183</strain>
    </source>
</reference>
<feature type="binding site" evidence="6">
    <location>
        <position position="35"/>
    </location>
    <ligand>
        <name>[4Fe-4S] cluster</name>
        <dbReference type="ChEBI" id="CHEBI:49883"/>
        <label>1</label>
    </ligand>
</feature>
<feature type="binding site" evidence="6">
    <location>
        <position position="70"/>
    </location>
    <ligand>
        <name>[4Fe-4S] cluster</name>
        <dbReference type="ChEBI" id="CHEBI:49883"/>
        <label>2</label>
    </ligand>
</feature>
<dbReference type="RefSeq" id="WP_039427159.1">
    <property type="nucleotide sequence ID" value="NZ_CP035681.1"/>
</dbReference>
<dbReference type="CDD" id="cd10564">
    <property type="entry name" value="NapF_like"/>
    <property type="match status" value="1"/>
</dbReference>
<name>A0A099LTN0_9VIBR</name>
<dbReference type="SUPFAM" id="SSF54862">
    <property type="entry name" value="4Fe-4S ferredoxins"/>
    <property type="match status" value="1"/>
</dbReference>
<dbReference type="InterPro" id="IPR004496">
    <property type="entry name" value="NapF"/>
</dbReference>
<feature type="binding site" evidence="6">
    <location>
        <position position="41"/>
    </location>
    <ligand>
        <name>[4Fe-4S] cluster</name>
        <dbReference type="ChEBI" id="CHEBI:49883"/>
        <label>1</label>
    </ligand>
</feature>
<feature type="binding site" evidence="6">
    <location>
        <position position="73"/>
    </location>
    <ligand>
        <name>[4Fe-4S] cluster</name>
        <dbReference type="ChEBI" id="CHEBI:49883"/>
        <label>2</label>
    </ligand>
</feature>
<feature type="domain" description="4Fe-4S ferredoxin-type" evidence="7">
    <location>
        <begin position="130"/>
        <end position="159"/>
    </location>
</feature>
<evidence type="ECO:0000256" key="2">
    <source>
        <dbReference type="ARBA" id="ARBA00022723"/>
    </source>
</evidence>
<feature type="domain" description="4Fe-4S ferredoxin-type" evidence="7">
    <location>
        <begin position="26"/>
        <end position="55"/>
    </location>
</feature>
<evidence type="ECO:0000313" key="9">
    <source>
        <dbReference type="Proteomes" id="UP000029994"/>
    </source>
</evidence>
<feature type="binding site" evidence="6">
    <location>
        <position position="38"/>
    </location>
    <ligand>
        <name>[4Fe-4S] cluster</name>
        <dbReference type="ChEBI" id="CHEBI:49883"/>
        <label>1</label>
    </ligand>
</feature>
<dbReference type="PROSITE" id="PS51379">
    <property type="entry name" value="4FE4S_FER_2"/>
    <property type="match status" value="3"/>
</dbReference>
<evidence type="ECO:0000256" key="5">
    <source>
        <dbReference type="ARBA" id="ARBA00023014"/>
    </source>
</evidence>
<protein>
    <recommendedName>
        <fullName evidence="6">Ferredoxin-type protein NapF</fullName>
    </recommendedName>
</protein>
<feature type="binding site" evidence="6">
    <location>
        <position position="149"/>
    </location>
    <ligand>
        <name>[4Fe-4S] cluster</name>
        <dbReference type="ChEBI" id="CHEBI:49883"/>
        <label>3</label>
    </ligand>
</feature>
<feature type="binding site" evidence="6">
    <location>
        <position position="139"/>
    </location>
    <ligand>
        <name>[4Fe-4S] cluster</name>
        <dbReference type="ChEBI" id="CHEBI:49883"/>
        <label>3</label>
    </ligand>
</feature>
<evidence type="ECO:0000256" key="4">
    <source>
        <dbReference type="ARBA" id="ARBA00023004"/>
    </source>
</evidence>
<comment type="function">
    <text evidence="6">Could be involved in the maturation of NapA, the catalytic subunit of the periplasmic nitrate reductase, before its export into the periplasm.</text>
</comment>
<dbReference type="GO" id="GO:0005737">
    <property type="term" value="C:cytoplasm"/>
    <property type="evidence" value="ECO:0007669"/>
    <property type="project" value="UniProtKB-SubCell"/>
</dbReference>
<feature type="binding site" evidence="6">
    <location>
        <position position="145"/>
    </location>
    <ligand>
        <name>[4Fe-4S] cluster</name>
        <dbReference type="ChEBI" id="CHEBI:49883"/>
        <label>3</label>
    </ligand>
</feature>
<dbReference type="EMBL" id="JMCG01000001">
    <property type="protein sequence ID" value="KGK11618.1"/>
    <property type="molecule type" value="Genomic_DNA"/>
</dbReference>
<evidence type="ECO:0000313" key="8">
    <source>
        <dbReference type="EMBL" id="KGK11618.1"/>
    </source>
</evidence>
<dbReference type="Proteomes" id="UP000029994">
    <property type="component" value="Unassembled WGS sequence"/>
</dbReference>
<gene>
    <name evidence="6" type="primary">napF</name>
    <name evidence="8" type="ORF">EA26_10005</name>
</gene>
<dbReference type="GO" id="GO:0046872">
    <property type="term" value="F:metal ion binding"/>
    <property type="evidence" value="ECO:0007669"/>
    <property type="project" value="UniProtKB-KW"/>
</dbReference>
<accession>A0A099LTN0</accession>
<dbReference type="STRING" id="29495.EA26_10005"/>
<comment type="cofactor">
    <cofactor evidence="6">
        <name>[4Fe-4S] cluster</name>
        <dbReference type="ChEBI" id="CHEBI:49883"/>
    </cofactor>
</comment>
<evidence type="ECO:0000256" key="3">
    <source>
        <dbReference type="ARBA" id="ARBA00022737"/>
    </source>
</evidence>
<keyword evidence="1 6" id="KW-0004">4Fe-4S</keyword>
<dbReference type="GeneID" id="43683512"/>
<dbReference type="InterPro" id="IPR017900">
    <property type="entry name" value="4Fe4S_Fe_S_CS"/>
</dbReference>
<keyword evidence="3 6" id="KW-0677">Repeat</keyword>
<dbReference type="Pfam" id="PF12838">
    <property type="entry name" value="Fer4_7"/>
    <property type="match status" value="2"/>
</dbReference>
<dbReference type="Gene3D" id="3.30.70.20">
    <property type="match status" value="2"/>
</dbReference>
<feature type="binding site" evidence="6">
    <location>
        <position position="67"/>
    </location>
    <ligand>
        <name>[4Fe-4S] cluster</name>
        <dbReference type="ChEBI" id="CHEBI:49883"/>
        <label>2</label>
    </ligand>
</feature>
<feature type="binding site" evidence="6">
    <location>
        <position position="45"/>
    </location>
    <ligand>
        <name>[4Fe-4S] cluster</name>
        <dbReference type="ChEBI" id="CHEBI:49883"/>
        <label>1</label>
    </ligand>
</feature>
<feature type="domain" description="4Fe-4S ferredoxin-type" evidence="7">
    <location>
        <begin position="56"/>
        <end position="86"/>
    </location>
</feature>
<evidence type="ECO:0000256" key="1">
    <source>
        <dbReference type="ARBA" id="ARBA00022485"/>
    </source>
</evidence>
<dbReference type="AlphaFoldDB" id="A0A099LTN0"/>
<keyword evidence="2 6" id="KW-0479">Metal-binding</keyword>
<dbReference type="InterPro" id="IPR017896">
    <property type="entry name" value="4Fe4S_Fe-S-bd"/>
</dbReference>
<comment type="caution">
    <text evidence="8">The sequence shown here is derived from an EMBL/GenBank/DDBJ whole genome shotgun (WGS) entry which is preliminary data.</text>
</comment>
<organism evidence="8 9">
    <name type="scientific">Vibrio navarrensis</name>
    <dbReference type="NCBI Taxonomy" id="29495"/>
    <lineage>
        <taxon>Bacteria</taxon>
        <taxon>Pseudomonadati</taxon>
        <taxon>Pseudomonadota</taxon>
        <taxon>Gammaproteobacteria</taxon>
        <taxon>Vibrionales</taxon>
        <taxon>Vibrionaceae</taxon>
        <taxon>Vibrio</taxon>
    </lineage>
</organism>
<dbReference type="NCBIfam" id="TIGR00402">
    <property type="entry name" value="napF"/>
    <property type="match status" value="1"/>
</dbReference>
<feature type="binding site" evidence="6">
    <location>
        <position position="77"/>
    </location>
    <ligand>
        <name>[4Fe-4S] cluster</name>
        <dbReference type="ChEBI" id="CHEBI:49883"/>
        <label>2</label>
    </ligand>
</feature>
<evidence type="ECO:0000256" key="6">
    <source>
        <dbReference type="HAMAP-Rule" id="MF_02201"/>
    </source>
</evidence>